<protein>
    <recommendedName>
        <fullName evidence="3">Cof subfamily of IIB subfamily of haloacid dehalogenase superfamily/HAD-superfamily hydrolase, subfamily IIB</fullName>
    </recommendedName>
</protein>
<dbReference type="Gene3D" id="3.40.50.1000">
    <property type="entry name" value="HAD superfamily/HAD-like"/>
    <property type="match status" value="1"/>
</dbReference>
<dbReference type="AlphaFoldDB" id="A0A1H7KEJ1"/>
<dbReference type="Pfam" id="PF08282">
    <property type="entry name" value="Hydrolase_3"/>
    <property type="match status" value="1"/>
</dbReference>
<evidence type="ECO:0000313" key="2">
    <source>
        <dbReference type="Proteomes" id="UP000198953"/>
    </source>
</evidence>
<dbReference type="GO" id="GO:0005829">
    <property type="term" value="C:cytosol"/>
    <property type="evidence" value="ECO:0007669"/>
    <property type="project" value="TreeGrafter"/>
</dbReference>
<dbReference type="Proteomes" id="UP000198953">
    <property type="component" value="Unassembled WGS sequence"/>
</dbReference>
<dbReference type="InterPro" id="IPR023214">
    <property type="entry name" value="HAD_sf"/>
</dbReference>
<accession>A0A1H7KEJ1</accession>
<dbReference type="GO" id="GO:0016791">
    <property type="term" value="F:phosphatase activity"/>
    <property type="evidence" value="ECO:0007669"/>
    <property type="project" value="TreeGrafter"/>
</dbReference>
<name>A0A1H7KEJ1_9ACTN</name>
<dbReference type="STRING" id="46177.SAMN05660976_01222"/>
<dbReference type="InterPro" id="IPR006379">
    <property type="entry name" value="HAD-SF_hydro_IIB"/>
</dbReference>
<evidence type="ECO:0008006" key="3">
    <source>
        <dbReference type="Google" id="ProtNLM"/>
    </source>
</evidence>
<dbReference type="EMBL" id="FOBF01000003">
    <property type="protein sequence ID" value="SEK85229.1"/>
    <property type="molecule type" value="Genomic_DNA"/>
</dbReference>
<dbReference type="Gene3D" id="3.30.1240.10">
    <property type="match status" value="1"/>
</dbReference>
<dbReference type="GO" id="GO:0000287">
    <property type="term" value="F:magnesium ion binding"/>
    <property type="evidence" value="ECO:0007669"/>
    <property type="project" value="TreeGrafter"/>
</dbReference>
<sequence length="255" mass="25616">MATDLDGTLLSSTGAITPRTRDALGRAASGGAEIVFVTARPPRAVRAVAVQAGVAGTAICSNGAILYDLATGDVAAAHTLAPDLGARIAETLATALPGVAFAVETGWEVLAEARYTLHQEDLFRRVPSACGAGEPIVKLLARSAAHTSDEMLAAATAAVGGLAEITHSGVAGLLEISAAGVTKAGTLGRLCAERGVAPHEVVAFGDMPNDLAVLAFAGAGYAMANAHHLVLAGAAFRTLSNDEDGVAVVLERLFG</sequence>
<organism evidence="1 2">
    <name type="scientific">Nonomuraea pusilla</name>
    <dbReference type="NCBI Taxonomy" id="46177"/>
    <lineage>
        <taxon>Bacteria</taxon>
        <taxon>Bacillati</taxon>
        <taxon>Actinomycetota</taxon>
        <taxon>Actinomycetes</taxon>
        <taxon>Streptosporangiales</taxon>
        <taxon>Streptosporangiaceae</taxon>
        <taxon>Nonomuraea</taxon>
    </lineage>
</organism>
<dbReference type="SUPFAM" id="SSF56784">
    <property type="entry name" value="HAD-like"/>
    <property type="match status" value="1"/>
</dbReference>
<dbReference type="PANTHER" id="PTHR10000">
    <property type="entry name" value="PHOSPHOSERINE PHOSPHATASE"/>
    <property type="match status" value="1"/>
</dbReference>
<gene>
    <name evidence="1" type="ORF">SAMN05660976_01222</name>
</gene>
<dbReference type="NCBIfam" id="TIGR01484">
    <property type="entry name" value="HAD-SF-IIB"/>
    <property type="match status" value="1"/>
</dbReference>
<proteinExistence type="predicted"/>
<keyword evidence="2" id="KW-1185">Reference proteome</keyword>
<dbReference type="InterPro" id="IPR036412">
    <property type="entry name" value="HAD-like_sf"/>
</dbReference>
<dbReference type="PANTHER" id="PTHR10000:SF8">
    <property type="entry name" value="HAD SUPERFAMILY HYDROLASE-LIKE, TYPE 3"/>
    <property type="match status" value="1"/>
</dbReference>
<evidence type="ECO:0000313" key="1">
    <source>
        <dbReference type="EMBL" id="SEK85229.1"/>
    </source>
</evidence>
<reference evidence="1 2" key="1">
    <citation type="submission" date="2016-10" db="EMBL/GenBank/DDBJ databases">
        <authorList>
            <person name="de Groot N.N."/>
        </authorList>
    </citation>
    <scope>NUCLEOTIDE SEQUENCE [LARGE SCALE GENOMIC DNA]</scope>
    <source>
        <strain evidence="1 2">DSM 43357</strain>
    </source>
</reference>